<dbReference type="AlphaFoldDB" id="A0A1Y4DEC4"/>
<keyword evidence="6" id="KW-1185">Reference proteome</keyword>
<dbReference type="EC" id="2.4.2.3" evidence="1"/>
<dbReference type="GO" id="GO:0009116">
    <property type="term" value="P:nucleoside metabolic process"/>
    <property type="evidence" value="ECO:0007669"/>
    <property type="project" value="InterPro"/>
</dbReference>
<name>A0A1Y4DEC4_9BACT</name>
<dbReference type="RefSeq" id="WP_087286721.1">
    <property type="nucleotide sequence ID" value="NZ_NFJD01000001.1"/>
</dbReference>
<dbReference type="InterPro" id="IPR000845">
    <property type="entry name" value="Nucleoside_phosphorylase_d"/>
</dbReference>
<dbReference type="PANTHER" id="PTHR43691:SF11">
    <property type="entry name" value="FI09636P-RELATED"/>
    <property type="match status" value="1"/>
</dbReference>
<dbReference type="PANTHER" id="PTHR43691">
    <property type="entry name" value="URIDINE PHOSPHORYLASE"/>
    <property type="match status" value="1"/>
</dbReference>
<comment type="catalytic activity">
    <reaction evidence="3">
        <text>uridine + phosphate = alpha-D-ribose 1-phosphate + uracil</text>
        <dbReference type="Rhea" id="RHEA:24388"/>
        <dbReference type="ChEBI" id="CHEBI:16704"/>
        <dbReference type="ChEBI" id="CHEBI:17568"/>
        <dbReference type="ChEBI" id="CHEBI:43474"/>
        <dbReference type="ChEBI" id="CHEBI:57720"/>
        <dbReference type="EC" id="2.4.2.3"/>
    </reaction>
</comment>
<evidence type="ECO:0000256" key="2">
    <source>
        <dbReference type="ARBA" id="ARBA00021980"/>
    </source>
</evidence>
<protein>
    <recommendedName>
        <fullName evidence="2">Uridine phosphorylase</fullName>
        <ecNumber evidence="1">2.4.2.3</ecNumber>
    </recommendedName>
</protein>
<proteinExistence type="predicted"/>
<evidence type="ECO:0000256" key="3">
    <source>
        <dbReference type="ARBA" id="ARBA00048447"/>
    </source>
</evidence>
<evidence type="ECO:0000313" key="5">
    <source>
        <dbReference type="EMBL" id="OUO57427.1"/>
    </source>
</evidence>
<sequence length="248" mass="27425">MTLLFPKNKKPSLKEISTPAGYVRHVAAGLKLPSKAILCPISSLTRYVESQAKYKKYNCEADIYALSTEDLCYVTNFGSGAPGMTMALEVLIALGVKEFVFIGLAGSLQEEVEPADIVLCQEALCDDGTSPCYTARETSKPNKTLFAKLAKALRAAGKNFHIGRNWTTDAIFRETKEEVKHYQKQDVLTVEMETAAFYAVCAKRKAKGAAAFVVSDKLDRLKWEPHFGEKPIFRALETVFDAARKALQ</sequence>
<accession>A0A1Y4DEC4</accession>
<comment type="caution">
    <text evidence="5">The sequence shown here is derived from an EMBL/GenBank/DDBJ whole genome shotgun (WGS) entry which is preliminary data.</text>
</comment>
<dbReference type="EMBL" id="NFJD01000001">
    <property type="protein sequence ID" value="OUO57427.1"/>
    <property type="molecule type" value="Genomic_DNA"/>
</dbReference>
<dbReference type="Pfam" id="PF01048">
    <property type="entry name" value="PNP_UDP_1"/>
    <property type="match status" value="1"/>
</dbReference>
<evidence type="ECO:0000313" key="6">
    <source>
        <dbReference type="Proteomes" id="UP000196368"/>
    </source>
</evidence>
<evidence type="ECO:0000256" key="1">
    <source>
        <dbReference type="ARBA" id="ARBA00011888"/>
    </source>
</evidence>
<reference evidence="6" key="1">
    <citation type="submission" date="2017-04" db="EMBL/GenBank/DDBJ databases">
        <title>Function of individual gut microbiota members based on whole genome sequencing of pure cultures obtained from chicken caecum.</title>
        <authorList>
            <person name="Medvecky M."/>
            <person name="Cejkova D."/>
            <person name="Polansky O."/>
            <person name="Karasova D."/>
            <person name="Kubasova T."/>
            <person name="Cizek A."/>
            <person name="Rychlik I."/>
        </authorList>
    </citation>
    <scope>NUCLEOTIDE SEQUENCE [LARGE SCALE GENOMIC DNA]</scope>
    <source>
        <strain evidence="6">An273</strain>
    </source>
</reference>
<gene>
    <name evidence="5" type="ORF">B5F75_01250</name>
</gene>
<feature type="domain" description="Nucleoside phosphorylase" evidence="4">
    <location>
        <begin position="77"/>
        <end position="220"/>
    </location>
</feature>
<dbReference type="Gene3D" id="3.40.50.1580">
    <property type="entry name" value="Nucleoside phosphorylase domain"/>
    <property type="match status" value="1"/>
</dbReference>
<dbReference type="InterPro" id="IPR035994">
    <property type="entry name" value="Nucleoside_phosphorylase_sf"/>
</dbReference>
<dbReference type="GO" id="GO:0004850">
    <property type="term" value="F:uridine phosphorylase activity"/>
    <property type="evidence" value="ECO:0007669"/>
    <property type="project" value="UniProtKB-EC"/>
</dbReference>
<dbReference type="GO" id="GO:0005829">
    <property type="term" value="C:cytosol"/>
    <property type="evidence" value="ECO:0007669"/>
    <property type="project" value="TreeGrafter"/>
</dbReference>
<dbReference type="OrthoDB" id="7945729at2"/>
<dbReference type="Proteomes" id="UP000196368">
    <property type="component" value="Unassembled WGS sequence"/>
</dbReference>
<organism evidence="5 6">
    <name type="scientific">Candidatus Avelusimicrobium gallicola</name>
    <dbReference type="NCBI Taxonomy" id="2562704"/>
    <lineage>
        <taxon>Bacteria</taxon>
        <taxon>Pseudomonadati</taxon>
        <taxon>Elusimicrobiota</taxon>
        <taxon>Elusimicrobia</taxon>
        <taxon>Elusimicrobiales</taxon>
        <taxon>Elusimicrobiaceae</taxon>
        <taxon>Candidatus Avelusimicrobium</taxon>
    </lineage>
</organism>
<evidence type="ECO:0000259" key="4">
    <source>
        <dbReference type="Pfam" id="PF01048"/>
    </source>
</evidence>
<dbReference type="SUPFAM" id="SSF53167">
    <property type="entry name" value="Purine and uridine phosphorylases"/>
    <property type="match status" value="1"/>
</dbReference>